<accession>A0A7Y9XHI7</accession>
<evidence type="ECO:0000313" key="2">
    <source>
        <dbReference type="EMBL" id="NYH71470.1"/>
    </source>
</evidence>
<sequence length="113" mass="12487">MGHSTGIENQDDPYGRLLQRLTLALDDADSLARLSDKPSGDMEVRGLSVAELELIRAYLASDQDWLKGWHATAAQQYRSGMVSLEPLAPPFKRHQVSHPGQPWRPSAVVLPEA</sequence>
<protein>
    <submittedName>
        <fullName evidence="2">Uncharacterized protein</fullName>
    </submittedName>
</protein>
<proteinExistence type="predicted"/>
<dbReference type="EMBL" id="JACBYV010000001">
    <property type="protein sequence ID" value="NYH71470.1"/>
    <property type="molecule type" value="Genomic_DNA"/>
</dbReference>
<feature type="region of interest" description="Disordered" evidence="1">
    <location>
        <begin position="92"/>
        <end position="113"/>
    </location>
</feature>
<evidence type="ECO:0000256" key="1">
    <source>
        <dbReference type="SAM" id="MobiDB-lite"/>
    </source>
</evidence>
<keyword evidence="3" id="KW-1185">Reference proteome</keyword>
<evidence type="ECO:0000313" key="3">
    <source>
        <dbReference type="Proteomes" id="UP000578688"/>
    </source>
</evidence>
<organism evidence="2 3">
    <name type="scientific">Phytopseudomonas flavescens</name>
    <dbReference type="NCBI Taxonomy" id="29435"/>
    <lineage>
        <taxon>Bacteria</taxon>
        <taxon>Pseudomonadati</taxon>
        <taxon>Pseudomonadota</taxon>
        <taxon>Gammaproteobacteria</taxon>
        <taxon>Pseudomonadales</taxon>
        <taxon>Pseudomonadaceae</taxon>
        <taxon>Phytopseudomonas</taxon>
    </lineage>
</organism>
<name>A0A7Y9XHI7_9GAMM</name>
<comment type="caution">
    <text evidence="2">The sequence shown here is derived from an EMBL/GenBank/DDBJ whole genome shotgun (WGS) entry which is preliminary data.</text>
</comment>
<reference evidence="2 3" key="1">
    <citation type="submission" date="2020-07" db="EMBL/GenBank/DDBJ databases">
        <title>Genomic analyses of the natural microbiome of Caenorhabditis elegans.</title>
        <authorList>
            <person name="Samuel B."/>
        </authorList>
    </citation>
    <scope>NUCLEOTIDE SEQUENCE [LARGE SCALE GENOMIC DNA]</scope>
    <source>
        <strain evidence="2 3">BIGb0408</strain>
    </source>
</reference>
<dbReference type="Proteomes" id="UP000578688">
    <property type="component" value="Unassembled WGS sequence"/>
</dbReference>
<dbReference type="RefSeq" id="WP_179537503.1">
    <property type="nucleotide sequence ID" value="NZ_JACBYV010000001.1"/>
</dbReference>
<gene>
    <name evidence="2" type="ORF">FHR27_000080</name>
</gene>
<dbReference type="AlphaFoldDB" id="A0A7Y9XHI7"/>